<sequence>MMKKSNGPSFVRCLIPLTDCPSCAGKGIIHGVFHQLDCIGCHASGQVHAITLEPLPVEDLVVQLGMLLRRERHLATLAPAANDIVEQYQQNNSRGVGRSSFKGD</sequence>
<evidence type="ECO:0000313" key="2">
    <source>
        <dbReference type="Proteomes" id="UP000199570"/>
    </source>
</evidence>
<accession>A0A1H1CQV5</accession>
<organism evidence="1 2">
    <name type="scientific">Pseudomonas moorei</name>
    <dbReference type="NCBI Taxonomy" id="395599"/>
    <lineage>
        <taxon>Bacteria</taxon>
        <taxon>Pseudomonadati</taxon>
        <taxon>Pseudomonadota</taxon>
        <taxon>Gammaproteobacteria</taxon>
        <taxon>Pseudomonadales</taxon>
        <taxon>Pseudomonadaceae</taxon>
        <taxon>Pseudomonas</taxon>
    </lineage>
</organism>
<keyword evidence="2" id="KW-1185">Reference proteome</keyword>
<dbReference type="AlphaFoldDB" id="A0A1H1CQV5"/>
<reference evidence="2" key="1">
    <citation type="submission" date="2016-10" db="EMBL/GenBank/DDBJ databases">
        <authorList>
            <person name="Varghese N."/>
            <person name="Submissions S."/>
        </authorList>
    </citation>
    <scope>NUCLEOTIDE SEQUENCE [LARGE SCALE GENOMIC DNA]</scope>
    <source>
        <strain evidence="2">BS3775</strain>
    </source>
</reference>
<name>A0A1H1CQV5_9PSED</name>
<dbReference type="EMBL" id="FNKJ01000003">
    <property type="protein sequence ID" value="SDQ66278.1"/>
    <property type="molecule type" value="Genomic_DNA"/>
</dbReference>
<gene>
    <name evidence="1" type="ORF">SAMN04490195_1330</name>
</gene>
<proteinExistence type="predicted"/>
<protein>
    <submittedName>
        <fullName evidence="1">Uncharacterized protein</fullName>
    </submittedName>
</protein>
<dbReference type="RefSeq" id="WP_090318915.1">
    <property type="nucleotide sequence ID" value="NZ_VZPP01000006.1"/>
</dbReference>
<evidence type="ECO:0000313" key="1">
    <source>
        <dbReference type="EMBL" id="SDQ66278.1"/>
    </source>
</evidence>
<dbReference type="Proteomes" id="UP000199570">
    <property type="component" value="Unassembled WGS sequence"/>
</dbReference>